<dbReference type="EMBL" id="JASPKZ010000418">
    <property type="protein sequence ID" value="KAJ9600501.1"/>
    <property type="molecule type" value="Genomic_DNA"/>
</dbReference>
<feature type="non-terminal residue" evidence="1">
    <location>
        <position position="1"/>
    </location>
</feature>
<organism evidence="1 2">
    <name type="scientific">Diploptera punctata</name>
    <name type="common">Pacific beetle cockroach</name>
    <dbReference type="NCBI Taxonomy" id="6984"/>
    <lineage>
        <taxon>Eukaryota</taxon>
        <taxon>Metazoa</taxon>
        <taxon>Ecdysozoa</taxon>
        <taxon>Arthropoda</taxon>
        <taxon>Hexapoda</taxon>
        <taxon>Insecta</taxon>
        <taxon>Pterygota</taxon>
        <taxon>Neoptera</taxon>
        <taxon>Polyneoptera</taxon>
        <taxon>Dictyoptera</taxon>
        <taxon>Blattodea</taxon>
        <taxon>Blaberoidea</taxon>
        <taxon>Blaberidae</taxon>
        <taxon>Diplopterinae</taxon>
        <taxon>Diploptera</taxon>
    </lineage>
</organism>
<dbReference type="Proteomes" id="UP001233999">
    <property type="component" value="Unassembled WGS sequence"/>
</dbReference>
<accession>A0AAD8AK01</accession>
<feature type="non-terminal residue" evidence="1">
    <location>
        <position position="130"/>
    </location>
</feature>
<name>A0AAD8AK01_DIPPU</name>
<reference evidence="1" key="1">
    <citation type="journal article" date="2023" name="IScience">
        <title>Live-bearing cockroach genome reveals convergent evolutionary mechanisms linked to viviparity in insects and beyond.</title>
        <authorList>
            <person name="Fouks B."/>
            <person name="Harrison M.C."/>
            <person name="Mikhailova A.A."/>
            <person name="Marchal E."/>
            <person name="English S."/>
            <person name="Carruthers M."/>
            <person name="Jennings E.C."/>
            <person name="Chiamaka E.L."/>
            <person name="Frigard R.A."/>
            <person name="Pippel M."/>
            <person name="Attardo G.M."/>
            <person name="Benoit J.B."/>
            <person name="Bornberg-Bauer E."/>
            <person name="Tobe S.S."/>
        </authorList>
    </citation>
    <scope>NUCLEOTIDE SEQUENCE</scope>
    <source>
        <strain evidence="1">Stay&amp;Tobe</strain>
    </source>
</reference>
<sequence length="130" mass="14828">SQADTTRMRQQTRNGLLYGISRCSQHYTCYLTTLKANLTQFNRKLSLQMEANDKNVQLDQQEAINAIGGQKNNLNIFHLSPDSLLIQRKSMYVINMHNSQTISATNSETLDFLSYKNVFLSHLCVELGIL</sequence>
<comment type="caution">
    <text evidence="1">The sequence shown here is derived from an EMBL/GenBank/DDBJ whole genome shotgun (WGS) entry which is preliminary data.</text>
</comment>
<protein>
    <submittedName>
        <fullName evidence="1">Uncharacterized protein</fullName>
    </submittedName>
</protein>
<reference evidence="1" key="2">
    <citation type="submission" date="2023-05" db="EMBL/GenBank/DDBJ databases">
        <authorList>
            <person name="Fouks B."/>
        </authorList>
    </citation>
    <scope>NUCLEOTIDE SEQUENCE</scope>
    <source>
        <strain evidence="1">Stay&amp;Tobe</strain>
        <tissue evidence="1">Testes</tissue>
    </source>
</reference>
<evidence type="ECO:0000313" key="2">
    <source>
        <dbReference type="Proteomes" id="UP001233999"/>
    </source>
</evidence>
<gene>
    <name evidence="1" type="ORF">L9F63_009191</name>
</gene>
<dbReference type="AlphaFoldDB" id="A0AAD8AK01"/>
<proteinExistence type="predicted"/>
<keyword evidence="2" id="KW-1185">Reference proteome</keyword>
<evidence type="ECO:0000313" key="1">
    <source>
        <dbReference type="EMBL" id="KAJ9600501.1"/>
    </source>
</evidence>